<dbReference type="EMBL" id="HG994580">
    <property type="protein sequence ID" value="CAF2776467.1"/>
    <property type="molecule type" value="Genomic_DNA"/>
</dbReference>
<reference evidence="1" key="1">
    <citation type="submission" date="2021-02" db="EMBL/GenBank/DDBJ databases">
        <authorList>
            <person name="Bekaert M."/>
        </authorList>
    </citation>
    <scope>NUCLEOTIDE SEQUENCE</scope>
    <source>
        <strain evidence="1">IoA-00</strain>
    </source>
</reference>
<evidence type="ECO:0000313" key="1">
    <source>
        <dbReference type="EMBL" id="CAF2776467.1"/>
    </source>
</evidence>
<keyword evidence="2" id="KW-1185">Reference proteome</keyword>
<dbReference type="AlphaFoldDB" id="A0A7R8H026"/>
<accession>A0A7R8H026</accession>
<organism evidence="1 2">
    <name type="scientific">Lepeophtheirus salmonis</name>
    <name type="common">Salmon louse</name>
    <name type="synonym">Caligus salmonis</name>
    <dbReference type="NCBI Taxonomy" id="72036"/>
    <lineage>
        <taxon>Eukaryota</taxon>
        <taxon>Metazoa</taxon>
        <taxon>Ecdysozoa</taxon>
        <taxon>Arthropoda</taxon>
        <taxon>Crustacea</taxon>
        <taxon>Multicrustacea</taxon>
        <taxon>Hexanauplia</taxon>
        <taxon>Copepoda</taxon>
        <taxon>Siphonostomatoida</taxon>
        <taxon>Caligidae</taxon>
        <taxon>Lepeophtheirus</taxon>
    </lineage>
</organism>
<name>A0A7R8H026_LEPSM</name>
<proteinExistence type="predicted"/>
<protein>
    <submittedName>
        <fullName evidence="1">(salmon louse) hypothetical protein</fullName>
    </submittedName>
</protein>
<gene>
    <name evidence="1" type="ORF">LSAA_544</name>
</gene>
<evidence type="ECO:0000313" key="2">
    <source>
        <dbReference type="Proteomes" id="UP000675881"/>
    </source>
</evidence>
<sequence>MVWRRSSEEGGGPQEDDEDGLLKGLQEPFSMCLSNVFLLLKDFFAVLTGYGNPFEFPTTNITTITPNTFHFSDEDSELKPVSRQRSHFKSLGSRFTPRLHADVDAT</sequence>
<dbReference type="Proteomes" id="UP000675881">
    <property type="component" value="Chromosome 1"/>
</dbReference>